<dbReference type="GO" id="GO:0006826">
    <property type="term" value="P:iron ion transport"/>
    <property type="evidence" value="ECO:0007669"/>
    <property type="project" value="UniProtKB-KW"/>
</dbReference>
<keyword evidence="16" id="KW-1185">Reference proteome</keyword>
<evidence type="ECO:0000256" key="7">
    <source>
        <dbReference type="ARBA" id="ARBA00023077"/>
    </source>
</evidence>
<dbReference type="PANTHER" id="PTHR47234">
    <property type="match status" value="1"/>
</dbReference>
<comment type="similarity">
    <text evidence="10 11">Belongs to the TonB-dependent receptor family.</text>
</comment>
<evidence type="ECO:0000256" key="3">
    <source>
        <dbReference type="ARBA" id="ARBA00022452"/>
    </source>
</evidence>
<keyword evidence="13" id="KW-0732">Signal</keyword>
<dbReference type="GO" id="GO:0009279">
    <property type="term" value="C:cell outer membrane"/>
    <property type="evidence" value="ECO:0007669"/>
    <property type="project" value="UniProtKB-SubCell"/>
</dbReference>
<evidence type="ECO:0000256" key="12">
    <source>
        <dbReference type="SAM" id="MobiDB-lite"/>
    </source>
</evidence>
<evidence type="ECO:0000256" key="10">
    <source>
        <dbReference type="PROSITE-ProRule" id="PRU01360"/>
    </source>
</evidence>
<dbReference type="InterPro" id="IPR000531">
    <property type="entry name" value="Beta-barrel_TonB"/>
</dbReference>
<evidence type="ECO:0000256" key="5">
    <source>
        <dbReference type="ARBA" id="ARBA00022692"/>
    </source>
</evidence>
<evidence type="ECO:0000256" key="9">
    <source>
        <dbReference type="ARBA" id="ARBA00023237"/>
    </source>
</evidence>
<dbReference type="InterPro" id="IPR039426">
    <property type="entry name" value="TonB-dep_rcpt-like"/>
</dbReference>
<dbReference type="PANTHER" id="PTHR47234:SF1">
    <property type="entry name" value="TONB-DEPENDENT RECEPTOR"/>
    <property type="match status" value="1"/>
</dbReference>
<evidence type="ECO:0000256" key="1">
    <source>
        <dbReference type="ARBA" id="ARBA00004571"/>
    </source>
</evidence>
<dbReference type="EMBL" id="SNZH01000002">
    <property type="protein sequence ID" value="TDR47539.1"/>
    <property type="molecule type" value="Genomic_DNA"/>
</dbReference>
<accession>A0A4R6Z7H8</accession>
<feature type="signal peptide" evidence="13">
    <location>
        <begin position="1"/>
        <end position="22"/>
    </location>
</feature>
<keyword evidence="4" id="KW-0410">Iron transport</keyword>
<organism evidence="15 16">
    <name type="scientific">Tahibacter aquaticus</name>
    <dbReference type="NCBI Taxonomy" id="520092"/>
    <lineage>
        <taxon>Bacteria</taxon>
        <taxon>Pseudomonadati</taxon>
        <taxon>Pseudomonadota</taxon>
        <taxon>Gammaproteobacteria</taxon>
        <taxon>Lysobacterales</taxon>
        <taxon>Rhodanobacteraceae</taxon>
        <taxon>Tahibacter</taxon>
    </lineage>
</organism>
<protein>
    <submittedName>
        <fullName evidence="15">Secretin/TonB-like protein</fullName>
    </submittedName>
</protein>
<dbReference type="Proteomes" id="UP000295293">
    <property type="component" value="Unassembled WGS sequence"/>
</dbReference>
<evidence type="ECO:0000256" key="2">
    <source>
        <dbReference type="ARBA" id="ARBA00022448"/>
    </source>
</evidence>
<dbReference type="Pfam" id="PF07715">
    <property type="entry name" value="Plug"/>
    <property type="match status" value="1"/>
</dbReference>
<dbReference type="InterPro" id="IPR012910">
    <property type="entry name" value="Plug_dom"/>
</dbReference>
<keyword evidence="8 10" id="KW-0472">Membrane</keyword>
<evidence type="ECO:0000256" key="4">
    <source>
        <dbReference type="ARBA" id="ARBA00022496"/>
    </source>
</evidence>
<dbReference type="InterPro" id="IPR036942">
    <property type="entry name" value="Beta-barrel_TonB_sf"/>
</dbReference>
<keyword evidence="4" id="KW-0406">Ion transport</keyword>
<evidence type="ECO:0000256" key="13">
    <source>
        <dbReference type="SAM" id="SignalP"/>
    </source>
</evidence>
<dbReference type="PROSITE" id="PS52016">
    <property type="entry name" value="TONB_DEPENDENT_REC_3"/>
    <property type="match status" value="1"/>
</dbReference>
<feature type="domain" description="Secretin/TonB short N-terminal" evidence="14">
    <location>
        <begin position="51"/>
        <end position="102"/>
    </location>
</feature>
<dbReference type="Pfam" id="PF00593">
    <property type="entry name" value="TonB_dep_Rec_b-barrel"/>
    <property type="match status" value="1"/>
</dbReference>
<evidence type="ECO:0000313" key="16">
    <source>
        <dbReference type="Proteomes" id="UP000295293"/>
    </source>
</evidence>
<feature type="chain" id="PRO_5020988524" evidence="13">
    <location>
        <begin position="23"/>
        <end position="1022"/>
    </location>
</feature>
<evidence type="ECO:0000259" key="14">
    <source>
        <dbReference type="SMART" id="SM00965"/>
    </source>
</evidence>
<comment type="caution">
    <text evidence="15">The sequence shown here is derived from an EMBL/GenBank/DDBJ whole genome shotgun (WGS) entry which is preliminary data.</text>
</comment>
<feature type="region of interest" description="Disordered" evidence="12">
    <location>
        <begin position="175"/>
        <end position="197"/>
    </location>
</feature>
<keyword evidence="5 10" id="KW-0812">Transmembrane</keyword>
<reference evidence="15 16" key="1">
    <citation type="submission" date="2019-03" db="EMBL/GenBank/DDBJ databases">
        <title>Genomic Encyclopedia of Type Strains, Phase IV (KMG-IV): sequencing the most valuable type-strain genomes for metagenomic binning, comparative biology and taxonomic classification.</title>
        <authorList>
            <person name="Goeker M."/>
        </authorList>
    </citation>
    <scope>NUCLEOTIDE SEQUENCE [LARGE SCALE GENOMIC DNA]</scope>
    <source>
        <strain evidence="15 16">DSM 21667</strain>
    </source>
</reference>
<dbReference type="AlphaFoldDB" id="A0A4R6Z7H8"/>
<sequence>MLRGMRRLLLTLACSAALAAQAQTPETPEAIDIPAGDLVTALETLARQSGVQFVYSADQLKGLRTGGAQGSMKAGDALDRLLRGSGYQARRDASGAIVIVKESAAPRAARPNAAASEAPADGKPVIELESVQVTGSRIPRAQIEGPAPVTVMTAQEIKANGFTTVPDVLRAMTQNGGETQSQQSASGADFSPGAQQVDLRGLGPNHTLVLVNGRRIADFPMPFKGRSNFTDISNIPLGMVDRIEILTGSASAIYGSDAISGVVNFILKDKADGTTVDVRVGDTTRGGGESFNLSLSSGFSNERFKAIYGAELISQRPLWAYDRKIQDSTQDAPTERSRVARRAFLRTNWYDEYLDPGADTCTSLAALNNGSTYHAARPGWGVDGEDGYFCGSDSSIGYGTMISKRRGINSYASFSYAFDSGVEWFADLQLGFHELSMFRDVTQWSFQAPDGNEEGYFYNQATEQVEYWQRQFSPEEMGGLQNSMIKNRQKTFSLSTGLKGQFGQAWSWEAALSHSQYRSEISWPQIVAAKANDLFLGPQLGVDEDGFPIYDADPARLYRPLSRSEYDSIAARTTYNPRSRTDTLSLTLTNTELFEMPAGAAGFAGTLEVGDQSYDLNPDPLATQYYYYSWRDSDGHGSRDRWATAGELRIPLLETLSASVAGRYDAYRYGGSSIDKFTHSLGLEWRPLDSLLVRGSYGTAFRAPDLHYVFAGEGNVESSGTDYYRCRVEEPDSDIGDCSYSDEGVIVTRSGNRRLNPETSKAYTAGFVFSPMENLDFSLDYFSIDLRNQVQDLRIDGILQDEASCRLGQRVDGTLVDPNSPTCVDARARVRRLADGNLYGVSVNPINIARERTSGLDFSSHYKLDTRIGLFRFSGNYTWVRAHESQQYTGDLVEDQFAVNSGFDIPRNKASASVSWETGHWTTTLHGERLGRLPNSDSYAEVYDPEDGGSPWVGATYRYNATLQYRFNERAQLSLAVTNLFDKMPPRDASSTGYPYYDISWFDAVGRQVYLQYTHKFGGGAR</sequence>
<dbReference type="Gene3D" id="2.170.130.10">
    <property type="entry name" value="TonB-dependent receptor, plug domain"/>
    <property type="match status" value="1"/>
</dbReference>
<dbReference type="Pfam" id="PF07660">
    <property type="entry name" value="STN"/>
    <property type="match status" value="1"/>
</dbReference>
<keyword evidence="2 10" id="KW-0813">Transport</keyword>
<evidence type="ECO:0000313" key="15">
    <source>
        <dbReference type="EMBL" id="TDR47539.1"/>
    </source>
</evidence>
<dbReference type="OrthoDB" id="6276154at2"/>
<evidence type="ECO:0000256" key="11">
    <source>
        <dbReference type="RuleBase" id="RU003357"/>
    </source>
</evidence>
<dbReference type="SUPFAM" id="SSF56935">
    <property type="entry name" value="Porins"/>
    <property type="match status" value="1"/>
</dbReference>
<keyword evidence="9 10" id="KW-0998">Cell outer membrane</keyword>
<feature type="compositionally biased region" description="Polar residues" evidence="12">
    <location>
        <begin position="175"/>
        <end position="186"/>
    </location>
</feature>
<dbReference type="Gene3D" id="2.40.170.20">
    <property type="entry name" value="TonB-dependent receptor, beta-barrel domain"/>
    <property type="match status" value="1"/>
</dbReference>
<dbReference type="Gene3D" id="3.55.50.30">
    <property type="match status" value="1"/>
</dbReference>
<keyword evidence="7 11" id="KW-0798">TonB box</keyword>
<name>A0A4R6Z7H8_9GAMM</name>
<evidence type="ECO:0000256" key="8">
    <source>
        <dbReference type="ARBA" id="ARBA00023136"/>
    </source>
</evidence>
<dbReference type="SMART" id="SM00965">
    <property type="entry name" value="STN"/>
    <property type="match status" value="1"/>
</dbReference>
<comment type="subcellular location">
    <subcellularLocation>
        <location evidence="1 10">Cell outer membrane</location>
        <topology evidence="1 10">Multi-pass membrane protein</topology>
    </subcellularLocation>
</comment>
<proteinExistence type="inferred from homology"/>
<keyword evidence="3 10" id="KW-1134">Transmembrane beta strand</keyword>
<dbReference type="InterPro" id="IPR011662">
    <property type="entry name" value="Secretin/TonB_short_N"/>
</dbReference>
<keyword evidence="6" id="KW-0408">Iron</keyword>
<dbReference type="InterPro" id="IPR037066">
    <property type="entry name" value="Plug_dom_sf"/>
</dbReference>
<evidence type="ECO:0000256" key="6">
    <source>
        <dbReference type="ARBA" id="ARBA00023004"/>
    </source>
</evidence>
<gene>
    <name evidence="15" type="ORF">DFR29_102199</name>
</gene>